<feature type="compositionally biased region" description="Polar residues" evidence="1">
    <location>
        <begin position="281"/>
        <end position="296"/>
    </location>
</feature>
<feature type="region of interest" description="Disordered" evidence="1">
    <location>
        <begin position="276"/>
        <end position="337"/>
    </location>
</feature>
<protein>
    <recommendedName>
        <fullName evidence="2">DUF4592 domain-containing protein</fullName>
    </recommendedName>
</protein>
<dbReference type="InterPro" id="IPR028030">
    <property type="entry name" value="DUF4592"/>
</dbReference>
<dbReference type="EMBL" id="WHWB01034514">
    <property type="protein sequence ID" value="KAJ7408841.1"/>
    <property type="molecule type" value="Genomic_DNA"/>
</dbReference>
<keyword evidence="4" id="KW-1185">Reference proteome</keyword>
<feature type="compositionally biased region" description="Basic and acidic residues" evidence="1">
    <location>
        <begin position="791"/>
        <end position="800"/>
    </location>
</feature>
<feature type="region of interest" description="Disordered" evidence="1">
    <location>
        <begin position="1"/>
        <end position="32"/>
    </location>
</feature>
<feature type="region of interest" description="Disordered" evidence="1">
    <location>
        <begin position="567"/>
        <end position="647"/>
    </location>
</feature>
<feature type="region of interest" description="Disordered" evidence="1">
    <location>
        <begin position="216"/>
        <end position="248"/>
    </location>
</feature>
<evidence type="ECO:0000313" key="4">
    <source>
        <dbReference type="Proteomes" id="UP001145742"/>
    </source>
</evidence>
<dbReference type="PANTHER" id="PTHR47743">
    <property type="entry name" value="KIAA1210 / KIAA1211 FAMILY MEMBER"/>
    <property type="match status" value="1"/>
</dbReference>
<feature type="region of interest" description="Disordered" evidence="1">
    <location>
        <begin position="740"/>
        <end position="802"/>
    </location>
</feature>
<feature type="region of interest" description="Disordered" evidence="1">
    <location>
        <begin position="989"/>
        <end position="1009"/>
    </location>
</feature>
<feature type="compositionally biased region" description="Polar residues" evidence="1">
    <location>
        <begin position="233"/>
        <end position="248"/>
    </location>
</feature>
<feature type="compositionally biased region" description="Basic and acidic residues" evidence="1">
    <location>
        <begin position="571"/>
        <end position="588"/>
    </location>
</feature>
<proteinExistence type="predicted"/>
<evidence type="ECO:0000256" key="1">
    <source>
        <dbReference type="SAM" id="MobiDB-lite"/>
    </source>
</evidence>
<feature type="domain" description="DUF4592" evidence="2">
    <location>
        <begin position="134"/>
        <end position="280"/>
    </location>
</feature>
<feature type="compositionally biased region" description="Polar residues" evidence="1">
    <location>
        <begin position="911"/>
        <end position="926"/>
    </location>
</feature>
<feature type="region of interest" description="Disordered" evidence="1">
    <location>
        <begin position="489"/>
        <end position="510"/>
    </location>
</feature>
<dbReference type="PANTHER" id="PTHR47743:SF1">
    <property type="entry name" value="CRACD-LIKE PROTEIN"/>
    <property type="match status" value="1"/>
</dbReference>
<dbReference type="Pfam" id="PF15262">
    <property type="entry name" value="DUF4592"/>
    <property type="match status" value="1"/>
</dbReference>
<name>A0ABQ9CYB8_9PASS</name>
<sequence>MGIECHMSSPRIMDPKMRETEGDGEENSGKKKSKFKSFKKFFVKKKRKETSSASSGLKLCQSTSDVVASHDMHVHDDSEDELETHKGIMGSRALSHDSIFILETGQEPARPVRVFSQENISDRIRALQLKLQPTMKLGPPPPFGLHAKRTEDAGTSSEDDGLPRSPPEMSLLHESLNSGTRTREGVVELEGTYAIAYRKLKMLSTAQLWITLGPSSRSHSTDGQLFTRHGSAKTGSPQASDSPISPTANFDTPPELSAFLDNSAAKHKLLIKPRNQRSTKIRFSQRTQSESLTDLSCTPEEDEDDAVFKPSNPELPCSTAAMKDVPSWPKPRMPEDLPRALRPVMTQPASESAVVQEELLPDNKPEDCQPALETTCEESESSLLTEDKDSATSSYSSPDREVQKQEDSSETLVLLSGDVSDVSINILNQGNKELSTVFPLNKIPSEENISISKNSVVCLGKSEENIQKDDQIPVEMPCNEEAKKEFTLLSESSKGSSQPTDSFHVSHPGSSVWMGSSTSFSLGKIKTAQEAAASGKENSQLLVHKEELLGKKAEKVVNELSAFRKFSVSSARERPRTRSLHFPERSELESPLNTRFFQSKEKVSSRNEKWKEDFQKGSDVNEEKSSNKRQTSLPESDSESTEPAGILAGYVSSSVDEVLMPSNSSVVSQNQPSCNDESPFQVKLRSTSLSLKYTDNSSPESKGIKRYSAELNLENEGLTSFLKGDKAGIKKTANMNIGDALNEKIKPKAKSSEQLSSKPPLPKKPALQNITIPNNPANKEKQDKAILSPESRNEDRDLEKVSSPCKVPGWFHVLGPISILNKCELRLIATLFPVTMYINNLSTEKSVPSPVATGDSGRDPDTPAEPAWISIARQKQRVMHQEKEPDREKLVAPDIKSDTEKQNKEKEQTEGSVKQQWSKPSHSAPKTASEEQRKDTKSEAKEPLPRTNSLSHYVPVAPSPALVDKEEISHLKKASNAAPDQPSWMELAKKKSQAWSDMPQIIKWNDANK</sequence>
<feature type="region of interest" description="Disordered" evidence="1">
    <location>
        <begin position="845"/>
        <end position="958"/>
    </location>
</feature>
<evidence type="ECO:0000313" key="3">
    <source>
        <dbReference type="EMBL" id="KAJ7408841.1"/>
    </source>
</evidence>
<feature type="region of interest" description="Disordered" evidence="1">
    <location>
        <begin position="357"/>
        <end position="409"/>
    </location>
</feature>
<gene>
    <name evidence="3" type="ORF">WISP_118189</name>
</gene>
<dbReference type="Proteomes" id="UP001145742">
    <property type="component" value="Unassembled WGS sequence"/>
</dbReference>
<feature type="compositionally biased region" description="Polar residues" evidence="1">
    <location>
        <begin position="489"/>
        <end position="503"/>
    </location>
</feature>
<evidence type="ECO:0000259" key="2">
    <source>
        <dbReference type="Pfam" id="PF15262"/>
    </source>
</evidence>
<dbReference type="InterPro" id="IPR026713">
    <property type="entry name" value="CRACD-like"/>
</dbReference>
<feature type="region of interest" description="Disordered" evidence="1">
    <location>
        <begin position="134"/>
        <end position="183"/>
    </location>
</feature>
<organism evidence="3 4">
    <name type="scientific">Willisornis vidua</name>
    <name type="common">Xingu scale-backed antbird</name>
    <dbReference type="NCBI Taxonomy" id="1566151"/>
    <lineage>
        <taxon>Eukaryota</taxon>
        <taxon>Metazoa</taxon>
        <taxon>Chordata</taxon>
        <taxon>Craniata</taxon>
        <taxon>Vertebrata</taxon>
        <taxon>Euteleostomi</taxon>
        <taxon>Archelosauria</taxon>
        <taxon>Archosauria</taxon>
        <taxon>Dinosauria</taxon>
        <taxon>Saurischia</taxon>
        <taxon>Theropoda</taxon>
        <taxon>Coelurosauria</taxon>
        <taxon>Aves</taxon>
        <taxon>Neognathae</taxon>
        <taxon>Neoaves</taxon>
        <taxon>Telluraves</taxon>
        <taxon>Australaves</taxon>
        <taxon>Passeriformes</taxon>
        <taxon>Thamnophilidae</taxon>
        <taxon>Willisornis</taxon>
    </lineage>
</organism>
<feature type="compositionally biased region" description="Polar residues" evidence="1">
    <location>
        <begin position="768"/>
        <end position="777"/>
    </location>
</feature>
<feature type="compositionally biased region" description="Basic and acidic residues" evidence="1">
    <location>
        <begin position="928"/>
        <end position="944"/>
    </location>
</feature>
<feature type="compositionally biased region" description="Basic and acidic residues" evidence="1">
    <location>
        <begin position="398"/>
        <end position="407"/>
    </location>
</feature>
<feature type="compositionally biased region" description="Basic and acidic residues" evidence="1">
    <location>
        <begin position="598"/>
        <end position="626"/>
    </location>
</feature>
<feature type="compositionally biased region" description="Basic and acidic residues" evidence="1">
    <location>
        <begin position="879"/>
        <end position="909"/>
    </location>
</feature>
<accession>A0ABQ9CYB8</accession>
<reference evidence="3" key="1">
    <citation type="submission" date="2019-10" db="EMBL/GenBank/DDBJ databases">
        <authorList>
            <person name="Soares A.E.R."/>
            <person name="Aleixo A."/>
            <person name="Schneider P."/>
            <person name="Miyaki C.Y."/>
            <person name="Schneider M.P."/>
            <person name="Mello C."/>
            <person name="Vasconcelos A.T.R."/>
        </authorList>
    </citation>
    <scope>NUCLEOTIDE SEQUENCE</scope>
    <source>
        <tissue evidence="3">Muscle</tissue>
    </source>
</reference>
<comment type="caution">
    <text evidence="3">The sequence shown here is derived from an EMBL/GenBank/DDBJ whole genome shotgun (WGS) entry which is preliminary data.</text>
</comment>